<dbReference type="AlphaFoldDB" id="A0A485KJ02"/>
<dbReference type="Pfam" id="PF00089">
    <property type="entry name" value="Trypsin"/>
    <property type="match status" value="1"/>
</dbReference>
<protein>
    <submittedName>
        <fullName evidence="9">Aste57867_7917 protein</fullName>
    </submittedName>
</protein>
<dbReference type="PANTHER" id="PTHR24276:SF98">
    <property type="entry name" value="FI18310P1-RELATED"/>
    <property type="match status" value="1"/>
</dbReference>
<evidence type="ECO:0000256" key="4">
    <source>
        <dbReference type="ARBA" id="ARBA00023157"/>
    </source>
</evidence>
<sequence length="268" mass="28092">MRPLFLLHVLFVILAETATATAHLDIVGGTEATVGKSLYLVSIHWGTVVDGPKTRLCSGMLITPTVVLTAAHCLYKWPLMAAIGSHFTSGTVGGERIAARLATQHPAYNSSTNDFDVGVLELTRPSRIRPVNISWALDIPVGTSATVRGFGKTNATLGTDATVLMETTTQIQSPAHCGMNNATSKTVLCVDGKQGVVCGGDSGGPLTILDANNVELLIGITSWGSLGCNSYTGSARVAAARSFIQGFFNAADYSLPPLPPARQNGRPQ</sequence>
<keyword evidence="10" id="KW-1185">Reference proteome</keyword>
<dbReference type="InterPro" id="IPR043504">
    <property type="entry name" value="Peptidase_S1_PA_chymotrypsin"/>
</dbReference>
<dbReference type="Gene3D" id="2.40.10.10">
    <property type="entry name" value="Trypsin-like serine proteases"/>
    <property type="match status" value="1"/>
</dbReference>
<proteinExistence type="inferred from homology"/>
<feature type="signal peptide" evidence="6">
    <location>
        <begin position="1"/>
        <end position="22"/>
    </location>
</feature>
<dbReference type="CDD" id="cd00190">
    <property type="entry name" value="Tryp_SPc"/>
    <property type="match status" value="1"/>
</dbReference>
<comment type="similarity">
    <text evidence="1">Belongs to the peptidase S1 family.</text>
</comment>
<evidence type="ECO:0000259" key="7">
    <source>
        <dbReference type="PROSITE" id="PS50240"/>
    </source>
</evidence>
<evidence type="ECO:0000256" key="5">
    <source>
        <dbReference type="ARBA" id="ARBA00023180"/>
    </source>
</evidence>
<feature type="domain" description="Peptidase S1" evidence="7">
    <location>
        <begin position="26"/>
        <end position="249"/>
    </location>
</feature>
<dbReference type="PRINTS" id="PR00722">
    <property type="entry name" value="CHYMOTRYPSIN"/>
</dbReference>
<dbReference type="InterPro" id="IPR050430">
    <property type="entry name" value="Peptidase_S1"/>
</dbReference>
<dbReference type="SUPFAM" id="SSF50494">
    <property type="entry name" value="Trypsin-like serine proteases"/>
    <property type="match status" value="1"/>
</dbReference>
<feature type="chain" id="PRO_5033827054" evidence="6">
    <location>
        <begin position="23"/>
        <end position="268"/>
    </location>
</feature>
<keyword evidence="5" id="KW-0325">Glycoprotein</keyword>
<organism evidence="9 10">
    <name type="scientific">Aphanomyces stellatus</name>
    <dbReference type="NCBI Taxonomy" id="120398"/>
    <lineage>
        <taxon>Eukaryota</taxon>
        <taxon>Sar</taxon>
        <taxon>Stramenopiles</taxon>
        <taxon>Oomycota</taxon>
        <taxon>Saprolegniomycetes</taxon>
        <taxon>Saprolegniales</taxon>
        <taxon>Verrucalvaceae</taxon>
        <taxon>Aphanomyces</taxon>
    </lineage>
</organism>
<evidence type="ECO:0000313" key="10">
    <source>
        <dbReference type="Proteomes" id="UP000332933"/>
    </source>
</evidence>
<reference evidence="8" key="2">
    <citation type="submission" date="2019-06" db="EMBL/GenBank/DDBJ databases">
        <title>Genomics analysis of Aphanomyces spp. identifies a new class of oomycete effector associated with host adaptation.</title>
        <authorList>
            <person name="Gaulin E."/>
        </authorList>
    </citation>
    <scope>NUCLEOTIDE SEQUENCE</scope>
    <source>
        <strain evidence="8">CBS 578.67</strain>
    </source>
</reference>
<dbReference type="EMBL" id="CAADRA010005018">
    <property type="protein sequence ID" value="VFT84810.1"/>
    <property type="molecule type" value="Genomic_DNA"/>
</dbReference>
<dbReference type="EMBL" id="VJMH01004997">
    <property type="protein sequence ID" value="KAF0701659.1"/>
    <property type="molecule type" value="Genomic_DNA"/>
</dbReference>
<keyword evidence="4" id="KW-1015">Disulfide bond</keyword>
<dbReference type="GO" id="GO:0006508">
    <property type="term" value="P:proteolysis"/>
    <property type="evidence" value="ECO:0007669"/>
    <property type="project" value="InterPro"/>
</dbReference>
<name>A0A485KJ02_9STRA</name>
<dbReference type="SMART" id="SM00020">
    <property type="entry name" value="Tryp_SPc"/>
    <property type="match status" value="1"/>
</dbReference>
<evidence type="ECO:0000313" key="9">
    <source>
        <dbReference type="EMBL" id="VFT84810.1"/>
    </source>
</evidence>
<evidence type="ECO:0000256" key="3">
    <source>
        <dbReference type="ARBA" id="ARBA00023026"/>
    </source>
</evidence>
<keyword evidence="3" id="KW-0843">Virulence</keyword>
<accession>A0A485KJ02</accession>
<gene>
    <name evidence="9" type="primary">Aste57867_7917</name>
    <name evidence="8" type="ORF">As57867_007887</name>
    <name evidence="9" type="ORF">ASTE57867_7917</name>
</gene>
<dbReference type="OrthoDB" id="104223at2759"/>
<evidence type="ECO:0000256" key="6">
    <source>
        <dbReference type="SAM" id="SignalP"/>
    </source>
</evidence>
<dbReference type="Proteomes" id="UP000332933">
    <property type="component" value="Unassembled WGS sequence"/>
</dbReference>
<dbReference type="InterPro" id="IPR001254">
    <property type="entry name" value="Trypsin_dom"/>
</dbReference>
<dbReference type="InterPro" id="IPR001314">
    <property type="entry name" value="Peptidase_S1A"/>
</dbReference>
<dbReference type="PROSITE" id="PS50240">
    <property type="entry name" value="TRYPSIN_DOM"/>
    <property type="match status" value="1"/>
</dbReference>
<evidence type="ECO:0000256" key="2">
    <source>
        <dbReference type="ARBA" id="ARBA00022729"/>
    </source>
</evidence>
<reference evidence="9 10" key="1">
    <citation type="submission" date="2019-03" db="EMBL/GenBank/DDBJ databases">
        <authorList>
            <person name="Gaulin E."/>
            <person name="Dumas B."/>
        </authorList>
    </citation>
    <scope>NUCLEOTIDE SEQUENCE [LARGE SCALE GENOMIC DNA]</scope>
    <source>
        <strain evidence="9">CBS 568.67</strain>
    </source>
</reference>
<dbReference type="PANTHER" id="PTHR24276">
    <property type="entry name" value="POLYSERASE-RELATED"/>
    <property type="match status" value="1"/>
</dbReference>
<dbReference type="GO" id="GO:0004252">
    <property type="term" value="F:serine-type endopeptidase activity"/>
    <property type="evidence" value="ECO:0007669"/>
    <property type="project" value="InterPro"/>
</dbReference>
<keyword evidence="2 6" id="KW-0732">Signal</keyword>
<dbReference type="InterPro" id="IPR009003">
    <property type="entry name" value="Peptidase_S1_PA"/>
</dbReference>
<dbReference type="PROSITE" id="PS00134">
    <property type="entry name" value="TRYPSIN_HIS"/>
    <property type="match status" value="1"/>
</dbReference>
<evidence type="ECO:0000313" key="8">
    <source>
        <dbReference type="EMBL" id="KAF0701659.1"/>
    </source>
</evidence>
<evidence type="ECO:0000256" key="1">
    <source>
        <dbReference type="ARBA" id="ARBA00007664"/>
    </source>
</evidence>
<dbReference type="InterPro" id="IPR018114">
    <property type="entry name" value="TRYPSIN_HIS"/>
</dbReference>